<keyword evidence="3" id="KW-1185">Reference proteome</keyword>
<keyword evidence="1" id="KW-0732">Signal</keyword>
<evidence type="ECO:0000313" key="2">
    <source>
        <dbReference type="EMBL" id="KAF7725712.1"/>
    </source>
</evidence>
<accession>A0A8H7EQD2</accession>
<dbReference type="AlphaFoldDB" id="A0A8H7EQD2"/>
<sequence length="238" mass="25702">MKLSFLSSLLVSTVVSAAVVSRQGGEQTLGPIVGDWYGTGVSRNAYDWMTKGLAQVNLTMTCEKVKVVSTEQNAINLEETATLKRIDTQATADIHATGKVTIGQQDNNQNGIYTVDYSISEFTAKKSDWNRLYPGYSDDNSNGDSDTITVPGTAPLTVPAHVTFLSSQNNGVKDAIYLWIYGKDFPQQGAASVSDEVYSTLYTKTSSINDQVFETLKEQIPANAGGSDFIKAPNTCSN</sequence>
<name>A0A8H7EQD2_9FUNG</name>
<protein>
    <submittedName>
        <fullName evidence="2">Uncharacterized protein</fullName>
    </submittedName>
</protein>
<organism evidence="2 3">
    <name type="scientific">Apophysomyces ossiformis</name>
    <dbReference type="NCBI Taxonomy" id="679940"/>
    <lineage>
        <taxon>Eukaryota</taxon>
        <taxon>Fungi</taxon>
        <taxon>Fungi incertae sedis</taxon>
        <taxon>Mucoromycota</taxon>
        <taxon>Mucoromycotina</taxon>
        <taxon>Mucoromycetes</taxon>
        <taxon>Mucorales</taxon>
        <taxon>Mucorineae</taxon>
        <taxon>Mucoraceae</taxon>
        <taxon>Apophysomyces</taxon>
    </lineage>
</organism>
<gene>
    <name evidence="2" type="ORF">EC973_009429</name>
</gene>
<feature type="signal peptide" evidence="1">
    <location>
        <begin position="1"/>
        <end position="17"/>
    </location>
</feature>
<evidence type="ECO:0000256" key="1">
    <source>
        <dbReference type="SAM" id="SignalP"/>
    </source>
</evidence>
<proteinExistence type="predicted"/>
<feature type="chain" id="PRO_5034655534" evidence="1">
    <location>
        <begin position="18"/>
        <end position="238"/>
    </location>
</feature>
<comment type="caution">
    <text evidence="2">The sequence shown here is derived from an EMBL/GenBank/DDBJ whole genome shotgun (WGS) entry which is preliminary data.</text>
</comment>
<dbReference type="EMBL" id="JABAYA010000091">
    <property type="protein sequence ID" value="KAF7725712.1"/>
    <property type="molecule type" value="Genomic_DNA"/>
</dbReference>
<evidence type="ECO:0000313" key="3">
    <source>
        <dbReference type="Proteomes" id="UP000605846"/>
    </source>
</evidence>
<dbReference type="Proteomes" id="UP000605846">
    <property type="component" value="Unassembled WGS sequence"/>
</dbReference>
<reference evidence="2" key="1">
    <citation type="submission" date="2020-01" db="EMBL/GenBank/DDBJ databases">
        <title>Genome Sequencing of Three Apophysomyces-Like Fungal Strains Confirms a Novel Fungal Genus in the Mucoromycota with divergent Burkholderia-like Endosymbiotic Bacteria.</title>
        <authorList>
            <person name="Stajich J.E."/>
            <person name="Macias A.M."/>
            <person name="Carter-House D."/>
            <person name="Lovett B."/>
            <person name="Kasson L.R."/>
            <person name="Berry K."/>
            <person name="Grigoriev I."/>
            <person name="Chang Y."/>
            <person name="Spatafora J."/>
            <person name="Kasson M.T."/>
        </authorList>
    </citation>
    <scope>NUCLEOTIDE SEQUENCE</scope>
    <source>
        <strain evidence="2">NRRL A-21654</strain>
    </source>
</reference>